<comment type="function">
    <text evidence="12 13">RNA polymerase that catalyzes the synthesis of short RNA molecules used as primers for DNA polymerase during DNA replication.</text>
</comment>
<evidence type="ECO:0000259" key="16">
    <source>
        <dbReference type="PROSITE" id="PS50880"/>
    </source>
</evidence>
<dbReference type="PANTHER" id="PTHR30313:SF2">
    <property type="entry name" value="DNA PRIMASE"/>
    <property type="match status" value="1"/>
</dbReference>
<dbReference type="PROSITE" id="PS50880">
    <property type="entry name" value="TOPRIM"/>
    <property type="match status" value="1"/>
</dbReference>
<evidence type="ECO:0000313" key="17">
    <source>
        <dbReference type="EMBL" id="AWF95676.1"/>
    </source>
</evidence>
<dbReference type="GO" id="GO:0003899">
    <property type="term" value="F:DNA-directed RNA polymerase activity"/>
    <property type="evidence" value="ECO:0007669"/>
    <property type="project" value="UniProtKB-UniRule"/>
</dbReference>
<evidence type="ECO:0000256" key="15">
    <source>
        <dbReference type="SAM" id="MobiDB-lite"/>
    </source>
</evidence>
<dbReference type="SUPFAM" id="SSF57783">
    <property type="entry name" value="Zinc beta-ribbon"/>
    <property type="match status" value="1"/>
</dbReference>
<dbReference type="InterPro" id="IPR016136">
    <property type="entry name" value="DNA_helicase_N/primase_C"/>
</dbReference>
<evidence type="ECO:0000256" key="1">
    <source>
        <dbReference type="ARBA" id="ARBA00022478"/>
    </source>
</evidence>
<accession>A0A2S1KRN7</accession>
<dbReference type="InterPro" id="IPR006295">
    <property type="entry name" value="DNA_primase_DnaG"/>
</dbReference>
<dbReference type="SUPFAM" id="SSF56731">
    <property type="entry name" value="DNA primase core"/>
    <property type="match status" value="1"/>
</dbReference>
<evidence type="ECO:0000256" key="14">
    <source>
        <dbReference type="PIRSR" id="PIRSR002811-1"/>
    </source>
</evidence>
<name>A0A2S1KRN7_9LACO</name>
<protein>
    <recommendedName>
        <fullName evidence="12 13">DNA primase</fullName>
        <ecNumber evidence="12">2.7.7.101</ecNumber>
    </recommendedName>
</protein>
<dbReference type="Pfam" id="PF10410">
    <property type="entry name" value="DnaB_bind"/>
    <property type="match status" value="1"/>
</dbReference>
<keyword evidence="4 12" id="KW-0548">Nucleotidyltransferase</keyword>
<dbReference type="GO" id="GO:0000428">
    <property type="term" value="C:DNA-directed RNA polymerase complex"/>
    <property type="evidence" value="ECO:0007669"/>
    <property type="project" value="UniProtKB-KW"/>
</dbReference>
<evidence type="ECO:0000256" key="4">
    <source>
        <dbReference type="ARBA" id="ARBA00022695"/>
    </source>
</evidence>
<comment type="subunit">
    <text evidence="12">Monomer. Interacts with DnaB.</text>
</comment>
<comment type="similarity">
    <text evidence="12 13">Belongs to the DnaG primase family.</text>
</comment>
<dbReference type="PANTHER" id="PTHR30313">
    <property type="entry name" value="DNA PRIMASE"/>
    <property type="match status" value="1"/>
</dbReference>
<feature type="region of interest" description="Disordered" evidence="15">
    <location>
        <begin position="444"/>
        <end position="466"/>
    </location>
</feature>
<comment type="catalytic activity">
    <reaction evidence="12">
        <text>ssDNA + n NTP = ssDNA/pppN(pN)n-1 hybrid + (n-1) diphosphate.</text>
        <dbReference type="EC" id="2.7.7.101"/>
    </reaction>
</comment>
<dbReference type="InterPro" id="IPR034151">
    <property type="entry name" value="TOPRIM_DnaG_bac"/>
</dbReference>
<evidence type="ECO:0000256" key="9">
    <source>
        <dbReference type="ARBA" id="ARBA00022842"/>
    </source>
</evidence>
<keyword evidence="5 12" id="KW-0235">DNA replication</keyword>
<keyword evidence="1 12" id="KW-0240">DNA-directed RNA polymerase</keyword>
<dbReference type="Pfam" id="PF01807">
    <property type="entry name" value="Zn_ribbon_DnaG"/>
    <property type="match status" value="1"/>
</dbReference>
<evidence type="ECO:0000256" key="5">
    <source>
        <dbReference type="ARBA" id="ARBA00022705"/>
    </source>
</evidence>
<evidence type="ECO:0000256" key="11">
    <source>
        <dbReference type="ARBA" id="ARBA00023163"/>
    </source>
</evidence>
<dbReference type="InterPro" id="IPR006171">
    <property type="entry name" value="TOPRIM_dom"/>
</dbReference>
<dbReference type="AlphaFoldDB" id="A0A2S1KRN7"/>
<keyword evidence="6 12" id="KW-0479">Metal-binding</keyword>
<evidence type="ECO:0000256" key="12">
    <source>
        <dbReference type="HAMAP-Rule" id="MF_00974"/>
    </source>
</evidence>
<dbReference type="GO" id="GO:0006269">
    <property type="term" value="P:DNA replication, synthesis of primer"/>
    <property type="evidence" value="ECO:0007669"/>
    <property type="project" value="UniProtKB-UniRule"/>
</dbReference>
<dbReference type="InterPro" id="IPR030846">
    <property type="entry name" value="DnaG_bac"/>
</dbReference>
<dbReference type="EMBL" id="CP020928">
    <property type="protein sequence ID" value="AWF95676.1"/>
    <property type="molecule type" value="Genomic_DNA"/>
</dbReference>
<keyword evidence="3 12" id="KW-0808">Transferase</keyword>
<dbReference type="CDD" id="cd03364">
    <property type="entry name" value="TOPRIM_DnaG_primases"/>
    <property type="match status" value="1"/>
</dbReference>
<dbReference type="InterPro" id="IPR036977">
    <property type="entry name" value="DNA_primase_Znf_CHC2"/>
</dbReference>
<evidence type="ECO:0000256" key="13">
    <source>
        <dbReference type="PIRNR" id="PIRNR002811"/>
    </source>
</evidence>
<dbReference type="Gene3D" id="3.90.580.10">
    <property type="entry name" value="Zinc finger, CHC2-type domain"/>
    <property type="match status" value="1"/>
</dbReference>
<dbReference type="GO" id="GO:1990077">
    <property type="term" value="C:primosome complex"/>
    <property type="evidence" value="ECO:0007669"/>
    <property type="project" value="UniProtKB-KW"/>
</dbReference>
<evidence type="ECO:0000256" key="3">
    <source>
        <dbReference type="ARBA" id="ARBA00022679"/>
    </source>
</evidence>
<dbReference type="Gene3D" id="3.90.980.10">
    <property type="entry name" value="DNA primase, catalytic core, N-terminal domain"/>
    <property type="match status" value="1"/>
</dbReference>
<dbReference type="InterPro" id="IPR050219">
    <property type="entry name" value="DnaG_primase"/>
</dbReference>
<comment type="cofactor">
    <cofactor evidence="12 13 14">
        <name>Zn(2+)</name>
        <dbReference type="ChEBI" id="CHEBI:29105"/>
    </cofactor>
    <text evidence="12 13 14">Binds 1 zinc ion per monomer.</text>
</comment>
<dbReference type="PIRSF" id="PIRSF002811">
    <property type="entry name" value="DnaG"/>
    <property type="match status" value="1"/>
</dbReference>
<evidence type="ECO:0000256" key="6">
    <source>
        <dbReference type="ARBA" id="ARBA00022723"/>
    </source>
</evidence>
<dbReference type="SMART" id="SM00400">
    <property type="entry name" value="ZnF_CHCC"/>
    <property type="match status" value="1"/>
</dbReference>
<evidence type="ECO:0000256" key="10">
    <source>
        <dbReference type="ARBA" id="ARBA00023125"/>
    </source>
</evidence>
<feature type="domain" description="Toprim" evidence="16">
    <location>
        <begin position="267"/>
        <end position="349"/>
    </location>
</feature>
<evidence type="ECO:0000256" key="7">
    <source>
        <dbReference type="ARBA" id="ARBA00022771"/>
    </source>
</evidence>
<keyword evidence="11 12" id="KW-0804">Transcription</keyword>
<dbReference type="HAMAP" id="MF_00974">
    <property type="entry name" value="DNA_primase_DnaG"/>
    <property type="match status" value="1"/>
</dbReference>
<evidence type="ECO:0000256" key="2">
    <source>
        <dbReference type="ARBA" id="ARBA00022515"/>
    </source>
</evidence>
<dbReference type="Pfam" id="PF13155">
    <property type="entry name" value="Toprim_2"/>
    <property type="match status" value="1"/>
</dbReference>
<dbReference type="SMART" id="SM00493">
    <property type="entry name" value="TOPRIM"/>
    <property type="match status" value="1"/>
</dbReference>
<sequence length="640" mass="72045">MGVMTIATRIPEHLVEEIRERVNIVDVISPYVQLKKQGRNLFGLCPFHDERTPSFSVNEDKQIYHCFSCGRGGNVFSFIMDIDNATFPQAVAKVAPFAGVDLDASYTADEPTETVDPQTKALRSLYADATKLYHHLLVNTDAGDTALTYLHERGLDDGTIDAFMLGYAPENDVLYNYFNEQGVDYQLLRASELFIEWDDGSLHDRFTNRVLFTIRDAAGHPIAFSGRRLSNDDSQAKYMNSPESPLFNKSQELFNLDLAKGAIRKQKQVVLFEGFMDVIAAFQAGVQNGVASMGTSLTTEQVQVLSRMADKISISYDADDAGQRATKRALDLVAQNGKMTATVVHIPDNQDPDEFLRANDVSAFLNVLSHNTEDPIAFNIRYLRMGRDLTNQTEMFAYVSDVLGTIATVTEPVMRETYLRQIGEEFNIGLDALQDQLRPLLLQQQARRSNPRRSNNKRLGQSERVADADFGATPYDEWQDSAPAPVPAPVAPTISRVEQAERMLLAWMLQDNDVWLQVTNTPDFTFADVPYETIMMLASGYRSEHGNQPITDMAGFMDYVQKADLTRILATLDTYAPELFTDRSQVDEYIQFISHDAPLSDRINRLQRQIKEANQMHNDALVAQLSVEYLAALREQQTHK</sequence>
<keyword evidence="7 12" id="KW-0863">Zinc-finger</keyword>
<keyword evidence="9" id="KW-0460">Magnesium</keyword>
<organism evidence="17 18">
    <name type="scientific">Weissella cibaria</name>
    <dbReference type="NCBI Taxonomy" id="137591"/>
    <lineage>
        <taxon>Bacteria</taxon>
        <taxon>Bacillati</taxon>
        <taxon>Bacillota</taxon>
        <taxon>Bacilli</taxon>
        <taxon>Lactobacillales</taxon>
        <taxon>Lactobacillaceae</taxon>
        <taxon>Weissella</taxon>
    </lineage>
</organism>
<dbReference type="Pfam" id="PF08275">
    <property type="entry name" value="DNAG_N"/>
    <property type="match status" value="1"/>
</dbReference>
<dbReference type="Gene3D" id="3.40.1360.10">
    <property type="match status" value="1"/>
</dbReference>
<dbReference type="GO" id="GO:0008270">
    <property type="term" value="F:zinc ion binding"/>
    <property type="evidence" value="ECO:0007669"/>
    <property type="project" value="UniProtKB-UniRule"/>
</dbReference>
<dbReference type="Gene3D" id="1.10.860.10">
    <property type="entry name" value="DNAb Helicase, Chain A"/>
    <property type="match status" value="1"/>
</dbReference>
<gene>
    <name evidence="12" type="primary">dnaG</name>
    <name evidence="17" type="ORF">B6254_1272</name>
</gene>
<dbReference type="InterPro" id="IPR013264">
    <property type="entry name" value="DNAG_N"/>
</dbReference>
<dbReference type="FunFam" id="3.90.580.10:FF:000001">
    <property type="entry name" value="DNA primase"/>
    <property type="match status" value="1"/>
</dbReference>
<dbReference type="InterPro" id="IPR037068">
    <property type="entry name" value="DNA_primase_core_N_sf"/>
</dbReference>
<keyword evidence="2 12" id="KW-0639">Primosome</keyword>
<dbReference type="InterPro" id="IPR002694">
    <property type="entry name" value="Znf_CHC2"/>
</dbReference>
<keyword evidence="10 12" id="KW-0238">DNA-binding</keyword>
<dbReference type="EC" id="2.7.7.101" evidence="12"/>
<reference evidence="17 18" key="1">
    <citation type="submission" date="2017-04" db="EMBL/GenBank/DDBJ databases">
        <title>Weissella cibaria strain m2 complete genome.</title>
        <authorList>
            <person name="Pan Q."/>
            <person name="Tan M."/>
            <person name="Yao F."/>
            <person name="Su S."/>
        </authorList>
    </citation>
    <scope>NUCLEOTIDE SEQUENCE [LARGE SCALE GENOMIC DNA]</scope>
    <source>
        <strain evidence="17 18">M2</strain>
    </source>
</reference>
<evidence type="ECO:0000313" key="18">
    <source>
        <dbReference type="Proteomes" id="UP000244870"/>
    </source>
</evidence>
<proteinExistence type="inferred from homology"/>
<dbReference type="GO" id="GO:0005737">
    <property type="term" value="C:cytoplasm"/>
    <property type="evidence" value="ECO:0007669"/>
    <property type="project" value="TreeGrafter"/>
</dbReference>
<dbReference type="NCBIfam" id="TIGR01391">
    <property type="entry name" value="dnaG"/>
    <property type="match status" value="1"/>
</dbReference>
<dbReference type="InterPro" id="IPR019475">
    <property type="entry name" value="DNA_primase_DnaB-bd"/>
</dbReference>
<comment type="domain">
    <text evidence="12">Contains an N-terminal zinc-binding domain, a central core domain that contains the primase activity, and a C-terminal DnaB-binding domain.</text>
</comment>
<feature type="zinc finger region" description="CHC2-type" evidence="12 14">
    <location>
        <begin position="45"/>
        <end position="69"/>
    </location>
</feature>
<dbReference type="Proteomes" id="UP000244870">
    <property type="component" value="Chromosome"/>
</dbReference>
<evidence type="ECO:0000256" key="8">
    <source>
        <dbReference type="ARBA" id="ARBA00022833"/>
    </source>
</evidence>
<keyword evidence="8 12" id="KW-0862">Zinc</keyword>
<dbReference type="GO" id="GO:0003677">
    <property type="term" value="F:DNA binding"/>
    <property type="evidence" value="ECO:0007669"/>
    <property type="project" value="UniProtKB-KW"/>
</dbReference>